<sequence length="75" mass="8474">MRDRLLNAMATHIEKRFPFESQSYRMTRALKISLMLPSFSHIGQVESTLIQQLTAADLHQLSGVPMEICAAQQSV</sequence>
<protein>
    <recommendedName>
        <fullName evidence="3">NR LBD domain-containing protein</fullName>
    </recommendedName>
</protein>
<dbReference type="Proteomes" id="UP000005237">
    <property type="component" value="Unassembled WGS sequence"/>
</dbReference>
<dbReference type="PANTHER" id="PTHR47630">
    <property type="entry name" value="NUCLEAR HORMONE RECEPTOR FAMILY-RELATED-RELATED"/>
    <property type="match status" value="1"/>
</dbReference>
<name>A0A8R1EAJ4_CAEJA</name>
<dbReference type="InterPro" id="IPR052499">
    <property type="entry name" value="C.elegans_NHRs"/>
</dbReference>
<evidence type="ECO:0008006" key="3">
    <source>
        <dbReference type="Google" id="ProtNLM"/>
    </source>
</evidence>
<keyword evidence="2" id="KW-1185">Reference proteome</keyword>
<dbReference type="EnsemblMetazoa" id="CJA31072.1">
    <property type="protein sequence ID" value="CJA31072.1"/>
    <property type="gene ID" value="WBGene00206919"/>
</dbReference>
<organism evidence="1 2">
    <name type="scientific">Caenorhabditis japonica</name>
    <dbReference type="NCBI Taxonomy" id="281687"/>
    <lineage>
        <taxon>Eukaryota</taxon>
        <taxon>Metazoa</taxon>
        <taxon>Ecdysozoa</taxon>
        <taxon>Nematoda</taxon>
        <taxon>Chromadorea</taxon>
        <taxon>Rhabditida</taxon>
        <taxon>Rhabditina</taxon>
        <taxon>Rhabditomorpha</taxon>
        <taxon>Rhabditoidea</taxon>
        <taxon>Rhabditidae</taxon>
        <taxon>Peloderinae</taxon>
        <taxon>Caenorhabditis</taxon>
    </lineage>
</organism>
<evidence type="ECO:0000313" key="2">
    <source>
        <dbReference type="Proteomes" id="UP000005237"/>
    </source>
</evidence>
<reference evidence="1" key="2">
    <citation type="submission" date="2022-06" db="UniProtKB">
        <authorList>
            <consortium name="EnsemblMetazoa"/>
        </authorList>
    </citation>
    <scope>IDENTIFICATION</scope>
    <source>
        <strain evidence="1">DF5081</strain>
    </source>
</reference>
<reference evidence="2" key="1">
    <citation type="submission" date="2010-08" db="EMBL/GenBank/DDBJ databases">
        <authorList>
            <consortium name="Caenorhabditis japonica Sequencing Consortium"/>
            <person name="Wilson R.K."/>
        </authorList>
    </citation>
    <scope>NUCLEOTIDE SEQUENCE [LARGE SCALE GENOMIC DNA]</scope>
    <source>
        <strain evidence="2">DF5081</strain>
    </source>
</reference>
<dbReference type="AlphaFoldDB" id="A0A8R1EAJ4"/>
<accession>A0A8R1EAJ4</accession>
<evidence type="ECO:0000313" key="1">
    <source>
        <dbReference type="EnsemblMetazoa" id="CJA31072.1"/>
    </source>
</evidence>
<dbReference type="PANTHER" id="PTHR47630:SF6">
    <property type="entry name" value="NUCLEAR HORMONE RECEPTOR FAMILY"/>
    <property type="match status" value="1"/>
</dbReference>
<proteinExistence type="predicted"/>